<keyword evidence="4" id="KW-1185">Reference proteome</keyword>
<dbReference type="OrthoDB" id="2928561at2759"/>
<feature type="non-terminal residue" evidence="3">
    <location>
        <position position="119"/>
    </location>
</feature>
<sequence>SNTILQNATGTTISGNAQVINTGRNVNIVHGPPAGLSQLLRPVSNMTHTRSGPVAKCYLGTHLKVINTIRNWLGRCDKQSVCWLNRPAGYGKSALSQTIVERYADQGRLLGSFFFLWGA</sequence>
<proteinExistence type="predicted"/>
<evidence type="ECO:0000259" key="2">
    <source>
        <dbReference type="Pfam" id="PF24883"/>
    </source>
</evidence>
<evidence type="ECO:0000313" key="4">
    <source>
        <dbReference type="Proteomes" id="UP000054477"/>
    </source>
</evidence>
<protein>
    <submittedName>
        <fullName evidence="3">Unplaced genomic scaffold K443scaffold_623, whole genome shotgun sequence</fullName>
    </submittedName>
</protein>
<evidence type="ECO:0000256" key="1">
    <source>
        <dbReference type="ARBA" id="ARBA00022737"/>
    </source>
</evidence>
<reference evidence="3 4" key="1">
    <citation type="submission" date="2014-04" db="EMBL/GenBank/DDBJ databases">
        <authorList>
            <consortium name="DOE Joint Genome Institute"/>
            <person name="Kuo A."/>
            <person name="Kohler A."/>
            <person name="Nagy L.G."/>
            <person name="Floudas D."/>
            <person name="Copeland A."/>
            <person name="Barry K.W."/>
            <person name="Cichocki N."/>
            <person name="Veneault-Fourrey C."/>
            <person name="LaButti K."/>
            <person name="Lindquist E.A."/>
            <person name="Lipzen A."/>
            <person name="Lundell T."/>
            <person name="Morin E."/>
            <person name="Murat C."/>
            <person name="Sun H."/>
            <person name="Tunlid A."/>
            <person name="Henrissat B."/>
            <person name="Grigoriev I.V."/>
            <person name="Hibbett D.S."/>
            <person name="Martin F."/>
            <person name="Nordberg H.P."/>
            <person name="Cantor M.N."/>
            <person name="Hua S.X."/>
        </authorList>
    </citation>
    <scope>NUCLEOTIDE SEQUENCE [LARGE SCALE GENOMIC DNA]</scope>
    <source>
        <strain evidence="3 4">LaAM-08-1</strain>
    </source>
</reference>
<evidence type="ECO:0000313" key="3">
    <source>
        <dbReference type="EMBL" id="KIJ90544.1"/>
    </source>
</evidence>
<dbReference type="HOGENOM" id="CLU_2066982_0_0_1"/>
<organism evidence="3 4">
    <name type="scientific">Laccaria amethystina LaAM-08-1</name>
    <dbReference type="NCBI Taxonomy" id="1095629"/>
    <lineage>
        <taxon>Eukaryota</taxon>
        <taxon>Fungi</taxon>
        <taxon>Dikarya</taxon>
        <taxon>Basidiomycota</taxon>
        <taxon>Agaricomycotina</taxon>
        <taxon>Agaricomycetes</taxon>
        <taxon>Agaricomycetidae</taxon>
        <taxon>Agaricales</taxon>
        <taxon>Agaricineae</taxon>
        <taxon>Hydnangiaceae</taxon>
        <taxon>Laccaria</taxon>
    </lineage>
</organism>
<reference evidence="4" key="2">
    <citation type="submission" date="2015-01" db="EMBL/GenBank/DDBJ databases">
        <title>Evolutionary Origins and Diversification of the Mycorrhizal Mutualists.</title>
        <authorList>
            <consortium name="DOE Joint Genome Institute"/>
            <consortium name="Mycorrhizal Genomics Consortium"/>
            <person name="Kohler A."/>
            <person name="Kuo A."/>
            <person name="Nagy L.G."/>
            <person name="Floudas D."/>
            <person name="Copeland A."/>
            <person name="Barry K.W."/>
            <person name="Cichocki N."/>
            <person name="Veneault-Fourrey C."/>
            <person name="LaButti K."/>
            <person name="Lindquist E.A."/>
            <person name="Lipzen A."/>
            <person name="Lundell T."/>
            <person name="Morin E."/>
            <person name="Murat C."/>
            <person name="Riley R."/>
            <person name="Ohm R."/>
            <person name="Sun H."/>
            <person name="Tunlid A."/>
            <person name="Henrissat B."/>
            <person name="Grigoriev I.V."/>
            <person name="Hibbett D.S."/>
            <person name="Martin F."/>
        </authorList>
    </citation>
    <scope>NUCLEOTIDE SEQUENCE [LARGE SCALE GENOMIC DNA]</scope>
    <source>
        <strain evidence="4">LaAM-08-1</strain>
    </source>
</reference>
<dbReference type="InterPro" id="IPR056884">
    <property type="entry name" value="NPHP3-like_N"/>
</dbReference>
<feature type="non-terminal residue" evidence="3">
    <location>
        <position position="1"/>
    </location>
</feature>
<dbReference type="EMBL" id="KN839158">
    <property type="protein sequence ID" value="KIJ90544.1"/>
    <property type="molecule type" value="Genomic_DNA"/>
</dbReference>
<name>A0A0C9WH43_9AGAR</name>
<dbReference type="Pfam" id="PF24883">
    <property type="entry name" value="NPHP3_N"/>
    <property type="match status" value="1"/>
</dbReference>
<dbReference type="AlphaFoldDB" id="A0A0C9WH43"/>
<dbReference type="Proteomes" id="UP000054477">
    <property type="component" value="Unassembled WGS sequence"/>
</dbReference>
<keyword evidence="1" id="KW-0677">Repeat</keyword>
<dbReference type="STRING" id="1095629.A0A0C9WH43"/>
<accession>A0A0C9WH43</accession>
<feature type="domain" description="Nephrocystin 3-like N-terminal" evidence="2">
    <location>
        <begin position="68"/>
        <end position="115"/>
    </location>
</feature>
<gene>
    <name evidence="3" type="ORF">K443DRAFT_43112</name>
</gene>